<comment type="caution">
    <text evidence="2">The sequence shown here is derived from an EMBL/GenBank/DDBJ whole genome shotgun (WGS) entry which is preliminary data.</text>
</comment>
<feature type="compositionally biased region" description="Polar residues" evidence="1">
    <location>
        <begin position="92"/>
        <end position="101"/>
    </location>
</feature>
<evidence type="ECO:0000313" key="2">
    <source>
        <dbReference type="EMBL" id="GKV47868.1"/>
    </source>
</evidence>
<evidence type="ECO:0000256" key="1">
    <source>
        <dbReference type="SAM" id="MobiDB-lite"/>
    </source>
</evidence>
<gene>
    <name evidence="2" type="ORF">SLEP1_g54726</name>
</gene>
<accession>A0AAV5MG87</accession>
<feature type="compositionally biased region" description="Low complexity" evidence="1">
    <location>
        <begin position="76"/>
        <end position="86"/>
    </location>
</feature>
<dbReference type="Proteomes" id="UP001054252">
    <property type="component" value="Unassembled WGS sequence"/>
</dbReference>
<feature type="region of interest" description="Disordered" evidence="1">
    <location>
        <begin position="1"/>
        <end position="24"/>
    </location>
</feature>
<dbReference type="AlphaFoldDB" id="A0AAV5MG87"/>
<reference evidence="2 3" key="1">
    <citation type="journal article" date="2021" name="Commun. Biol.">
        <title>The genome of Shorea leprosula (Dipterocarpaceae) highlights the ecological relevance of drought in aseasonal tropical rainforests.</title>
        <authorList>
            <person name="Ng K.K.S."/>
            <person name="Kobayashi M.J."/>
            <person name="Fawcett J.A."/>
            <person name="Hatakeyama M."/>
            <person name="Paape T."/>
            <person name="Ng C.H."/>
            <person name="Ang C.C."/>
            <person name="Tnah L.H."/>
            <person name="Lee C.T."/>
            <person name="Nishiyama T."/>
            <person name="Sese J."/>
            <person name="O'Brien M.J."/>
            <person name="Copetti D."/>
            <person name="Mohd Noor M.I."/>
            <person name="Ong R.C."/>
            <person name="Putra M."/>
            <person name="Sireger I.Z."/>
            <person name="Indrioko S."/>
            <person name="Kosugi Y."/>
            <person name="Izuno A."/>
            <person name="Isagi Y."/>
            <person name="Lee S.L."/>
            <person name="Shimizu K.K."/>
        </authorList>
    </citation>
    <scope>NUCLEOTIDE SEQUENCE [LARGE SCALE GENOMIC DNA]</scope>
    <source>
        <strain evidence="2">214</strain>
    </source>
</reference>
<dbReference type="EMBL" id="BPVZ01000239">
    <property type="protein sequence ID" value="GKV47868.1"/>
    <property type="molecule type" value="Genomic_DNA"/>
</dbReference>
<name>A0AAV5MG87_9ROSI</name>
<evidence type="ECO:0000313" key="3">
    <source>
        <dbReference type="Proteomes" id="UP001054252"/>
    </source>
</evidence>
<feature type="region of interest" description="Disordered" evidence="1">
    <location>
        <begin position="37"/>
        <end position="148"/>
    </location>
</feature>
<protein>
    <submittedName>
        <fullName evidence="2">Uncharacterized protein</fullName>
    </submittedName>
</protein>
<feature type="compositionally biased region" description="Basic and acidic residues" evidence="1">
    <location>
        <begin position="109"/>
        <end position="119"/>
    </location>
</feature>
<proteinExistence type="predicted"/>
<organism evidence="2 3">
    <name type="scientific">Rubroshorea leprosula</name>
    <dbReference type="NCBI Taxonomy" id="152421"/>
    <lineage>
        <taxon>Eukaryota</taxon>
        <taxon>Viridiplantae</taxon>
        <taxon>Streptophyta</taxon>
        <taxon>Embryophyta</taxon>
        <taxon>Tracheophyta</taxon>
        <taxon>Spermatophyta</taxon>
        <taxon>Magnoliopsida</taxon>
        <taxon>eudicotyledons</taxon>
        <taxon>Gunneridae</taxon>
        <taxon>Pentapetalae</taxon>
        <taxon>rosids</taxon>
        <taxon>malvids</taxon>
        <taxon>Malvales</taxon>
        <taxon>Dipterocarpaceae</taxon>
        <taxon>Rubroshorea</taxon>
    </lineage>
</organism>
<sequence length="299" mass="32121">MENISVLAPPQLTKKSERKKVVKENEDLESAMAAQISQPDLPVRAPKLQVKRKFVAPADSTEEDTPSKQRRTGGIKRPAVKPAAAKKLIKSASPSESTFAMETQIPPNKIEDVSPKLDQVEENIAASDEGDSATIPTKSGNGSSPATKSVAVDVPMIDDDLENELLAQLDMLMDTPAKSGSATDSKGKAVVEEVESDANLPPQEQISLAIMTMQELLGGDPSHFCKAPDQPTAFEAAQVLSRAPQLSSSQHKFWADFSSLYTHFSKRLRVLEGKVAAADSVRKSVANSTAAVLKLSFRS</sequence>
<keyword evidence="3" id="KW-1185">Reference proteome</keyword>
<feature type="compositionally biased region" description="Polar residues" evidence="1">
    <location>
        <begin position="134"/>
        <end position="147"/>
    </location>
</feature>